<feature type="chain" id="PRO_5041344565" description="Lipid-binding serum glycoprotein C-terminal domain-containing protein" evidence="1">
    <location>
        <begin position="21"/>
        <end position="551"/>
    </location>
</feature>
<dbReference type="InterPro" id="IPR017943">
    <property type="entry name" value="Bactericidal_perm-incr_a/b_dom"/>
</dbReference>
<dbReference type="Gene3D" id="3.15.20.10">
    <property type="entry name" value="Bactericidal permeability-increasing protein, domain 2"/>
    <property type="match status" value="1"/>
</dbReference>
<feature type="signal peptide" evidence="1">
    <location>
        <begin position="1"/>
        <end position="20"/>
    </location>
</feature>
<feature type="domain" description="Lipid-binding serum glycoprotein C-terminal" evidence="2">
    <location>
        <begin position="293"/>
        <end position="445"/>
    </location>
</feature>
<dbReference type="Pfam" id="PF02886">
    <property type="entry name" value="LBP_BPI_CETP_C"/>
    <property type="match status" value="1"/>
</dbReference>
<name>A0AA36I861_9DINO</name>
<evidence type="ECO:0000313" key="4">
    <source>
        <dbReference type="Proteomes" id="UP001178507"/>
    </source>
</evidence>
<dbReference type="SUPFAM" id="SSF55394">
    <property type="entry name" value="Bactericidal permeability-increasing protein, BPI"/>
    <property type="match status" value="1"/>
</dbReference>
<dbReference type="PANTHER" id="PTHR10504:SF131">
    <property type="entry name" value="BPI2 DOMAIN-CONTAINING PROTEIN"/>
    <property type="match status" value="1"/>
</dbReference>
<comment type="caution">
    <text evidence="3">The sequence shown here is derived from an EMBL/GenBank/DDBJ whole genome shotgun (WGS) entry which is preliminary data.</text>
</comment>
<dbReference type="EMBL" id="CAUJNA010000910">
    <property type="protein sequence ID" value="CAJ1382492.1"/>
    <property type="molecule type" value="Genomic_DNA"/>
</dbReference>
<evidence type="ECO:0000256" key="1">
    <source>
        <dbReference type="SAM" id="SignalP"/>
    </source>
</evidence>
<dbReference type="InterPro" id="IPR032942">
    <property type="entry name" value="BPI/LBP/Plunc"/>
</dbReference>
<proteinExistence type="predicted"/>
<organism evidence="3 4">
    <name type="scientific">Effrenium voratum</name>
    <dbReference type="NCBI Taxonomy" id="2562239"/>
    <lineage>
        <taxon>Eukaryota</taxon>
        <taxon>Sar</taxon>
        <taxon>Alveolata</taxon>
        <taxon>Dinophyceae</taxon>
        <taxon>Suessiales</taxon>
        <taxon>Symbiodiniaceae</taxon>
        <taxon>Effrenium</taxon>
    </lineage>
</organism>
<reference evidence="3" key="1">
    <citation type="submission" date="2023-08" db="EMBL/GenBank/DDBJ databases">
        <authorList>
            <person name="Chen Y."/>
            <person name="Shah S."/>
            <person name="Dougan E. K."/>
            <person name="Thang M."/>
            <person name="Chan C."/>
        </authorList>
    </citation>
    <scope>NUCLEOTIDE SEQUENCE</scope>
</reference>
<keyword evidence="1" id="KW-0732">Signal</keyword>
<dbReference type="GO" id="GO:0008289">
    <property type="term" value="F:lipid binding"/>
    <property type="evidence" value="ECO:0007669"/>
    <property type="project" value="InterPro"/>
</dbReference>
<dbReference type="InterPro" id="IPR001124">
    <property type="entry name" value="Lipid-bd_serum_glycop_C"/>
</dbReference>
<evidence type="ECO:0000259" key="2">
    <source>
        <dbReference type="Pfam" id="PF02886"/>
    </source>
</evidence>
<dbReference type="Proteomes" id="UP001178507">
    <property type="component" value="Unassembled WGS sequence"/>
</dbReference>
<dbReference type="PANTHER" id="PTHR10504">
    <property type="entry name" value="BACTERICIDAL PERMEABILITY-INCREASING BPI PROTEIN-RELATED"/>
    <property type="match status" value="1"/>
</dbReference>
<accession>A0AA36I861</accession>
<gene>
    <name evidence="3" type="ORF">EVOR1521_LOCUS9854</name>
</gene>
<protein>
    <recommendedName>
        <fullName evidence="2">Lipid-binding serum glycoprotein C-terminal domain-containing protein</fullName>
    </recommendedName>
</protein>
<sequence length="551" mass="59315">MAKYLALGLCLLCRGDPCGSDDCDSLGLFQQRIHGSHKLQREGGLAPPSGPNAEVQATYAALTFALNESTDFVKDKLTQSPLIPKQAVSLGLGINMEIDHVMALNRPDLVFFDPVWTEAGLQVDVDIHNLHASGLLDVTAPQSKGHLNLTGGGHFRVSLSTAVSDGRLAVKVVQLVAQSLNVVPAIHLSCTSVDFLSAVPCAVIGALQGDVPGFIVDIIVFFAQSSIEEALKNVVESKLAENLATIPRKFPLQFGNRPSCLHLAFDLLGLTHLPHMKSAALQVQAVDACRGQSVASAPNSSVELAPPAQVYNTSMFSITLSGSVANDVLQIMHDTQLLQVTVFPKDIPADSTFGLDTNTLGWAFYCPWLATKYIWECPYWDPCPVAATIRSSSPPQVQMREGGVEMTIPLSVDFLLLDFAENETSTSLRNSTFLWRVNTTAHAVMLPKVASNRGAPCKQTFKATVDSLNATWFDVTETMEDSWVATALSINVFMPVLLSYPLEIMNEHLDEGVPIDAIGLGSSLYAFANSSLSPSADSILFNTDVLLAEDC</sequence>
<evidence type="ECO:0000313" key="3">
    <source>
        <dbReference type="EMBL" id="CAJ1382492.1"/>
    </source>
</evidence>
<keyword evidence="4" id="KW-1185">Reference proteome</keyword>
<dbReference type="AlphaFoldDB" id="A0AA36I861"/>